<sequence length="165" mass="19646">MYRTYFSSSSETRRCFRRKKIALEFIFKEDYYEECCYNCFKRKEFSYVDGKVLKGMCKSDIETLAPRKDLFVSKGIFERMLENLNTKEHSIDLTPYKLKDVVKEFIDGKVSSERFEDYKIMETVFNPDYVSMLSRVWVIGTVVKITQSFILLRNVTLQHLPLEDS</sequence>
<evidence type="ECO:0000313" key="2">
    <source>
        <dbReference type="Proteomes" id="UP000248214"/>
    </source>
</evidence>
<gene>
    <name evidence="1" type="ORF">CR194_05190</name>
</gene>
<comment type="caution">
    <text evidence="1">The sequence shown here is derived from an EMBL/GenBank/DDBJ whole genome shotgun (WGS) entry which is preliminary data.</text>
</comment>
<organism evidence="1 2">
    <name type="scientific">Salipaludibacillus keqinensis</name>
    <dbReference type="NCBI Taxonomy" id="2045207"/>
    <lineage>
        <taxon>Bacteria</taxon>
        <taxon>Bacillati</taxon>
        <taxon>Bacillota</taxon>
        <taxon>Bacilli</taxon>
        <taxon>Bacillales</taxon>
        <taxon>Bacillaceae</taxon>
    </lineage>
</organism>
<keyword evidence="2" id="KW-1185">Reference proteome</keyword>
<dbReference type="RefSeq" id="WP_110608552.1">
    <property type="nucleotide sequence ID" value="NZ_PDOD01000001.1"/>
</dbReference>
<accession>A0A323TJI2</accession>
<evidence type="ECO:0000313" key="1">
    <source>
        <dbReference type="EMBL" id="PYZ94919.1"/>
    </source>
</evidence>
<name>A0A323TJI2_9BACI</name>
<proteinExistence type="predicted"/>
<dbReference type="AlphaFoldDB" id="A0A323TJI2"/>
<protein>
    <submittedName>
        <fullName evidence="1">Uncharacterized protein</fullName>
    </submittedName>
</protein>
<dbReference type="EMBL" id="PDOD01000001">
    <property type="protein sequence ID" value="PYZ94919.1"/>
    <property type="molecule type" value="Genomic_DNA"/>
</dbReference>
<dbReference type="Proteomes" id="UP000248214">
    <property type="component" value="Unassembled WGS sequence"/>
</dbReference>
<reference evidence="1 2" key="1">
    <citation type="submission" date="2017-10" db="EMBL/GenBank/DDBJ databases">
        <title>Bacillus sp. nov., a halophilic bacterium isolated from a Keqin Lake.</title>
        <authorList>
            <person name="Wang H."/>
        </authorList>
    </citation>
    <scope>NUCLEOTIDE SEQUENCE [LARGE SCALE GENOMIC DNA]</scope>
    <source>
        <strain evidence="1 2">KQ-12</strain>
    </source>
</reference>